<protein>
    <submittedName>
        <fullName evidence="2">Endonuclease domain-containing protein</fullName>
    </submittedName>
</protein>
<dbReference type="InterPro" id="IPR007569">
    <property type="entry name" value="DUF559"/>
</dbReference>
<dbReference type="Gene3D" id="3.40.960.10">
    <property type="entry name" value="VSR Endonuclease"/>
    <property type="match status" value="1"/>
</dbReference>
<proteinExistence type="predicted"/>
<name>A0ABV6Q5S1_9FLAO</name>
<reference evidence="2 3" key="1">
    <citation type="submission" date="2024-09" db="EMBL/GenBank/DDBJ databases">
        <authorList>
            <person name="Sun Q."/>
            <person name="Mori K."/>
        </authorList>
    </citation>
    <scope>NUCLEOTIDE SEQUENCE [LARGE SCALE GENOMIC DNA]</scope>
    <source>
        <strain evidence="2 3">NCAIM B.02481</strain>
    </source>
</reference>
<keyword evidence="2" id="KW-0378">Hydrolase</keyword>
<dbReference type="EMBL" id="JBHLTQ010000001">
    <property type="protein sequence ID" value="MFC0603623.1"/>
    <property type="molecule type" value="Genomic_DNA"/>
</dbReference>
<dbReference type="RefSeq" id="WP_386059763.1">
    <property type="nucleotide sequence ID" value="NZ_JBHLTQ010000001.1"/>
</dbReference>
<evidence type="ECO:0000313" key="2">
    <source>
        <dbReference type="EMBL" id="MFC0603623.1"/>
    </source>
</evidence>
<dbReference type="SUPFAM" id="SSF52980">
    <property type="entry name" value="Restriction endonuclease-like"/>
    <property type="match status" value="1"/>
</dbReference>
<keyword evidence="3" id="KW-1185">Reference proteome</keyword>
<keyword evidence="2" id="KW-0540">Nuclease</keyword>
<feature type="domain" description="DUF559" evidence="1">
    <location>
        <begin position="14"/>
        <end position="117"/>
    </location>
</feature>
<evidence type="ECO:0000313" key="3">
    <source>
        <dbReference type="Proteomes" id="UP001589832"/>
    </source>
</evidence>
<keyword evidence="2" id="KW-0255">Endonuclease</keyword>
<gene>
    <name evidence="2" type="ORF">ACFFGA_03590</name>
</gene>
<dbReference type="Pfam" id="PF04480">
    <property type="entry name" value="DUF559"/>
    <property type="match status" value="1"/>
</dbReference>
<dbReference type="InterPro" id="IPR047216">
    <property type="entry name" value="Endonuclease_DUF559_bact"/>
</dbReference>
<dbReference type="PANTHER" id="PTHR38590">
    <property type="entry name" value="BLL0828 PROTEIN"/>
    <property type="match status" value="1"/>
</dbReference>
<dbReference type="CDD" id="cd01038">
    <property type="entry name" value="Endonuclease_DUF559"/>
    <property type="match status" value="1"/>
</dbReference>
<organism evidence="2 3">
    <name type="scientific">Winogradskyella pulchriflava</name>
    <dbReference type="NCBI Taxonomy" id="1110688"/>
    <lineage>
        <taxon>Bacteria</taxon>
        <taxon>Pseudomonadati</taxon>
        <taxon>Bacteroidota</taxon>
        <taxon>Flavobacteriia</taxon>
        <taxon>Flavobacteriales</taxon>
        <taxon>Flavobacteriaceae</taxon>
        <taxon>Winogradskyella</taxon>
    </lineage>
</organism>
<comment type="caution">
    <text evidence="2">The sequence shown here is derived from an EMBL/GenBank/DDBJ whole genome shotgun (WGS) entry which is preliminary data.</text>
</comment>
<dbReference type="Proteomes" id="UP001589832">
    <property type="component" value="Unassembled WGS sequence"/>
</dbReference>
<evidence type="ECO:0000259" key="1">
    <source>
        <dbReference type="Pfam" id="PF04480"/>
    </source>
</evidence>
<dbReference type="GO" id="GO:0004519">
    <property type="term" value="F:endonuclease activity"/>
    <property type="evidence" value="ECO:0007669"/>
    <property type="project" value="UniProtKB-KW"/>
</dbReference>
<sequence>MRKIIPYYPKLVPLAKELRKNMTLGEVALWREINNKKLGIRFSRQIPIDNFIVDFYCKDLQLAIEVDGSVHFEKGQEEKDTLRQQKLEYLGVKVIRFSDWDVRNYLSWVIREIEKEIFELQSE</sequence>
<dbReference type="InterPro" id="IPR011335">
    <property type="entry name" value="Restrct_endonuc-II-like"/>
</dbReference>
<dbReference type="PANTHER" id="PTHR38590:SF1">
    <property type="entry name" value="BLL0828 PROTEIN"/>
    <property type="match status" value="1"/>
</dbReference>
<accession>A0ABV6Q5S1</accession>